<evidence type="ECO:0000256" key="18">
    <source>
        <dbReference type="ARBA" id="ARBA00023201"/>
    </source>
</evidence>
<feature type="transmembrane region" description="Helical" evidence="29">
    <location>
        <begin position="120"/>
        <end position="138"/>
    </location>
</feature>
<feature type="transmembrane region" description="Helical" evidence="29">
    <location>
        <begin position="181"/>
        <end position="205"/>
    </location>
</feature>
<keyword evidence="32" id="KW-1185">Reference proteome</keyword>
<dbReference type="FunFam" id="1.20.1250.20:FF:001045">
    <property type="entry name" value="Solute carrier family 17 (sodium phosphate), member 3"/>
    <property type="match status" value="1"/>
</dbReference>
<feature type="transmembrane region" description="Helical" evidence="29">
    <location>
        <begin position="225"/>
        <end position="245"/>
    </location>
</feature>
<evidence type="ECO:0000313" key="32">
    <source>
        <dbReference type="Proteomes" id="UP000092124"/>
    </source>
</evidence>
<evidence type="ECO:0000256" key="11">
    <source>
        <dbReference type="ARBA" id="ARBA00022989"/>
    </source>
</evidence>
<dbReference type="Pfam" id="PF07690">
    <property type="entry name" value="MFS_1"/>
    <property type="match status" value="1"/>
</dbReference>
<dbReference type="GO" id="GO:0015293">
    <property type="term" value="F:symporter activity"/>
    <property type="evidence" value="ECO:0007669"/>
    <property type="project" value="UniProtKB-KW"/>
</dbReference>
<evidence type="ECO:0000259" key="30">
    <source>
        <dbReference type="PROSITE" id="PS50850"/>
    </source>
</evidence>
<keyword evidence="8 29" id="KW-0812">Transmembrane</keyword>
<keyword evidence="5" id="KW-1003">Cell membrane</keyword>
<evidence type="ECO:0000256" key="23">
    <source>
        <dbReference type="ARBA" id="ARBA00034102"/>
    </source>
</evidence>
<proteinExistence type="inferred from homology"/>
<dbReference type="PANTHER" id="PTHR11662:SF201">
    <property type="entry name" value="VESICULAR GLUTAMATE TRANSPORTER 2"/>
    <property type="match status" value="1"/>
</dbReference>
<keyword evidence="7" id="KW-0771">Synaptosome</keyword>
<dbReference type="GO" id="GO:0035249">
    <property type="term" value="P:synaptic transmission, glutamatergic"/>
    <property type="evidence" value="ECO:0007669"/>
    <property type="project" value="TreeGrafter"/>
</dbReference>
<dbReference type="PANTHER" id="PTHR11662">
    <property type="entry name" value="SOLUTE CARRIER FAMILY 17"/>
    <property type="match status" value="1"/>
</dbReference>
<dbReference type="GO" id="GO:0060076">
    <property type="term" value="C:excitatory synapse"/>
    <property type="evidence" value="ECO:0007669"/>
    <property type="project" value="TreeGrafter"/>
</dbReference>
<accession>A0A1A6HUY9</accession>
<dbReference type="EMBL" id="LZPO01008104">
    <property type="protein sequence ID" value="OBS82268.1"/>
    <property type="molecule type" value="Genomic_DNA"/>
</dbReference>
<keyword evidence="3" id="KW-0813">Transport</keyword>
<evidence type="ECO:0000256" key="27">
    <source>
        <dbReference type="ARBA" id="ARBA00038044"/>
    </source>
</evidence>
<evidence type="ECO:0000256" key="3">
    <source>
        <dbReference type="ARBA" id="ARBA00022448"/>
    </source>
</evidence>
<keyword evidence="19" id="KW-0868">Chloride</keyword>
<evidence type="ECO:0000256" key="7">
    <source>
        <dbReference type="ARBA" id="ARBA00022599"/>
    </source>
</evidence>
<comment type="catalytic activity">
    <reaction evidence="24">
        <text>3 Na(+)(out) + phosphate(out) = 3 Na(+)(in) + phosphate(in)</text>
        <dbReference type="Rhea" id="RHEA:71255"/>
        <dbReference type="ChEBI" id="CHEBI:29101"/>
        <dbReference type="ChEBI" id="CHEBI:43474"/>
    </reaction>
</comment>
<dbReference type="GO" id="GO:0005254">
    <property type="term" value="F:chloride channel activity"/>
    <property type="evidence" value="ECO:0007669"/>
    <property type="project" value="UniProtKB-KW"/>
</dbReference>
<evidence type="ECO:0000313" key="31">
    <source>
        <dbReference type="EMBL" id="OBS82268.1"/>
    </source>
</evidence>
<organism evidence="31 32">
    <name type="scientific">Neotoma lepida</name>
    <name type="common">Desert woodrat</name>
    <dbReference type="NCBI Taxonomy" id="56216"/>
    <lineage>
        <taxon>Eukaryota</taxon>
        <taxon>Metazoa</taxon>
        <taxon>Chordata</taxon>
        <taxon>Craniata</taxon>
        <taxon>Vertebrata</taxon>
        <taxon>Euteleostomi</taxon>
        <taxon>Mammalia</taxon>
        <taxon>Eutheria</taxon>
        <taxon>Euarchontoglires</taxon>
        <taxon>Glires</taxon>
        <taxon>Rodentia</taxon>
        <taxon>Myomorpha</taxon>
        <taxon>Muroidea</taxon>
        <taxon>Cricetidae</taxon>
        <taxon>Neotominae</taxon>
        <taxon>Neotoma</taxon>
    </lineage>
</organism>
<comment type="catalytic activity">
    <reaction evidence="25">
        <text>phosphate(in) = phosphate(out)</text>
        <dbReference type="Rhea" id="RHEA:32823"/>
        <dbReference type="ChEBI" id="CHEBI:43474"/>
    </reaction>
</comment>
<dbReference type="GO" id="GO:0005326">
    <property type="term" value="F:neurotransmitter transmembrane transporter activity"/>
    <property type="evidence" value="ECO:0007669"/>
    <property type="project" value="TreeGrafter"/>
</dbReference>
<name>A0A1A6HUY9_NEOLE</name>
<dbReference type="GO" id="GO:0006817">
    <property type="term" value="P:phosphate ion transport"/>
    <property type="evidence" value="ECO:0007669"/>
    <property type="project" value="UniProtKB-KW"/>
</dbReference>
<evidence type="ECO:0000256" key="24">
    <source>
        <dbReference type="ARBA" id="ARBA00035839"/>
    </source>
</evidence>
<keyword evidence="21" id="KW-0968">Cytoplasmic vesicle</keyword>
<keyword evidence="4" id="KW-0050">Antiport</keyword>
<evidence type="ECO:0000256" key="22">
    <source>
        <dbReference type="ARBA" id="ARBA00024167"/>
    </source>
</evidence>
<keyword evidence="6" id="KW-0592">Phosphate transport</keyword>
<feature type="domain" description="Major facilitator superfamily (MFS) profile" evidence="30">
    <location>
        <begin position="1"/>
        <end position="420"/>
    </location>
</feature>
<keyword evidence="18" id="KW-0739">Sodium transport</keyword>
<evidence type="ECO:0000256" key="29">
    <source>
        <dbReference type="SAM" id="Phobius"/>
    </source>
</evidence>
<dbReference type="GO" id="GO:0098700">
    <property type="term" value="P:neurotransmitter loading into synaptic vesicle"/>
    <property type="evidence" value="ECO:0007669"/>
    <property type="project" value="TreeGrafter"/>
</dbReference>
<keyword evidence="17" id="KW-0325">Glycoprotein</keyword>
<comment type="catalytic activity">
    <reaction evidence="26">
        <text>L-glutamate(out) = L-glutamate(in)</text>
        <dbReference type="Rhea" id="RHEA:66336"/>
        <dbReference type="ChEBI" id="CHEBI:29985"/>
    </reaction>
</comment>
<evidence type="ECO:0000256" key="5">
    <source>
        <dbReference type="ARBA" id="ARBA00022475"/>
    </source>
</evidence>
<evidence type="ECO:0000256" key="19">
    <source>
        <dbReference type="ARBA" id="ARBA00023214"/>
    </source>
</evidence>
<feature type="transmembrane region" description="Helical" evidence="29">
    <location>
        <begin position="94"/>
        <end position="114"/>
    </location>
</feature>
<gene>
    <name evidence="31" type="ORF">A6R68_23741</name>
</gene>
<keyword evidence="15 29" id="KW-0472">Membrane</keyword>
<dbReference type="GO" id="GO:0034707">
    <property type="term" value="C:chloride channel complex"/>
    <property type="evidence" value="ECO:0007669"/>
    <property type="project" value="UniProtKB-KW"/>
</dbReference>
<dbReference type="GO" id="GO:0030672">
    <property type="term" value="C:synaptic vesicle membrane"/>
    <property type="evidence" value="ECO:0007669"/>
    <property type="project" value="UniProtKB-SubCell"/>
</dbReference>
<dbReference type="Gene3D" id="1.20.1250.20">
    <property type="entry name" value="MFS general substrate transporter like domains"/>
    <property type="match status" value="3"/>
</dbReference>
<keyword evidence="20" id="KW-0407">Ion channel</keyword>
<keyword evidence="10" id="KW-0769">Symport</keyword>
<dbReference type="AlphaFoldDB" id="A0A1A6HUY9"/>
<dbReference type="InterPro" id="IPR036259">
    <property type="entry name" value="MFS_trans_sf"/>
</dbReference>
<dbReference type="STRING" id="56216.A0A1A6HUY9"/>
<evidence type="ECO:0000256" key="4">
    <source>
        <dbReference type="ARBA" id="ARBA00022449"/>
    </source>
</evidence>
<evidence type="ECO:0000256" key="26">
    <source>
        <dbReference type="ARBA" id="ARBA00036683"/>
    </source>
</evidence>
<evidence type="ECO:0000256" key="8">
    <source>
        <dbReference type="ARBA" id="ARBA00022692"/>
    </source>
</evidence>
<feature type="transmembrane region" description="Helical" evidence="29">
    <location>
        <begin position="282"/>
        <end position="302"/>
    </location>
</feature>
<keyword evidence="16" id="KW-0869">Chloride channel</keyword>
<evidence type="ECO:0000256" key="2">
    <source>
        <dbReference type="ARBA" id="ARBA00004651"/>
    </source>
</evidence>
<dbReference type="SUPFAM" id="SSF103473">
    <property type="entry name" value="MFS general substrate transporter"/>
    <property type="match status" value="1"/>
</dbReference>
<keyword evidence="9" id="KW-0532">Neurotransmitter transport</keyword>
<protein>
    <recommendedName>
        <fullName evidence="30">Major facilitator superfamily (MFS) profile domain-containing protein</fullName>
    </recommendedName>
</protein>
<evidence type="ECO:0000256" key="1">
    <source>
        <dbReference type="ARBA" id="ARBA00004432"/>
    </source>
</evidence>
<comment type="similarity">
    <text evidence="27">Belongs to the major facilitator superfamily. Sodium/anion cotransporter family. VGLUT subfamily.</text>
</comment>
<evidence type="ECO:0000256" key="20">
    <source>
        <dbReference type="ARBA" id="ARBA00023303"/>
    </source>
</evidence>
<dbReference type="InterPro" id="IPR050382">
    <property type="entry name" value="MFS_Na/Anion_cotransporter"/>
</dbReference>
<feature type="transmembrane region" description="Helical" evidence="29">
    <location>
        <begin position="27"/>
        <end position="44"/>
    </location>
</feature>
<evidence type="ECO:0000256" key="16">
    <source>
        <dbReference type="ARBA" id="ARBA00023173"/>
    </source>
</evidence>
<dbReference type="OrthoDB" id="2985014at2759"/>
<comment type="subcellular location">
    <subcellularLocation>
        <location evidence="2">Cell membrane</location>
        <topology evidence="2">Multi-pass membrane protein</topology>
    </subcellularLocation>
    <subcellularLocation>
        <location evidence="1">Cytoplasmic vesicle</location>
        <location evidence="1">Secretory vesicle</location>
        <location evidence="1">Synaptic vesicle membrane</location>
    </subcellularLocation>
    <subcellularLocation>
        <location evidence="23">Synapse</location>
        <location evidence="23">Synaptosome</location>
    </subcellularLocation>
</comment>
<keyword evidence="14" id="KW-0406">Ion transport</keyword>
<dbReference type="GO" id="GO:0006814">
    <property type="term" value="P:sodium ion transport"/>
    <property type="evidence" value="ECO:0007669"/>
    <property type="project" value="UniProtKB-KW"/>
</dbReference>
<dbReference type="GO" id="GO:0043005">
    <property type="term" value="C:neuron projection"/>
    <property type="evidence" value="ECO:0007669"/>
    <property type="project" value="UniProtKB-KW"/>
</dbReference>
<dbReference type="InterPro" id="IPR020846">
    <property type="entry name" value="MFS_dom"/>
</dbReference>
<evidence type="ECO:0000256" key="12">
    <source>
        <dbReference type="ARBA" id="ARBA00023018"/>
    </source>
</evidence>
<keyword evidence="12" id="KW-0770">Synapse</keyword>
<evidence type="ECO:0000256" key="17">
    <source>
        <dbReference type="ARBA" id="ARBA00023180"/>
    </source>
</evidence>
<evidence type="ECO:0000256" key="15">
    <source>
        <dbReference type="ARBA" id="ARBA00023136"/>
    </source>
</evidence>
<evidence type="ECO:0000256" key="13">
    <source>
        <dbReference type="ARBA" id="ARBA00023053"/>
    </source>
</evidence>
<sequence length="420" mass="46958">MSSTRGEGAQYSDPEVAHRHCLTHNHTMVFGAAILLTSTLNMLIPSAARVHYGCVIFVRILQGLVEGVTYPACHGIWSKWAPPLERSRLATTSFCGSYAGAVIAMPLAGILVQYTGWSSVFYVYGSFGMVWYMFWLLVSYESPAKHPTITDEERRYIEESIGESANLLGAMEKFKTPWRKFFTSMPVYAIIVANFCRSWTFYLLLISQPAYFEEVFGFEISKVGMLSAVPHLVMTIIVPIGGQIADFLRSKQILSTTTVRKIMNCGGFNVNHLDIAPRYASILMGISNGVGTLSGMVCPIIVGAMTKNKSREEWQYVFLIAALVHYGGVIFYAIFASGEKQPWADPEEASEEKCGFIHEDELDEETGDITQNYIHYGTTKSYGATTQENGGWPNGWEKREEFVQEGAQDAYTYKDQDDYS</sequence>
<comment type="catalytic activity">
    <reaction evidence="28">
        <text>K(+)(in) + H(+)(out) = K(+)(out) + H(+)(in)</text>
        <dbReference type="Rhea" id="RHEA:29467"/>
        <dbReference type="ChEBI" id="CHEBI:15378"/>
        <dbReference type="ChEBI" id="CHEBI:29103"/>
    </reaction>
</comment>
<evidence type="ECO:0000256" key="10">
    <source>
        <dbReference type="ARBA" id="ARBA00022847"/>
    </source>
</evidence>
<dbReference type="Proteomes" id="UP000092124">
    <property type="component" value="Unassembled WGS sequence"/>
</dbReference>
<dbReference type="GO" id="GO:0050803">
    <property type="term" value="P:regulation of synapse structure or activity"/>
    <property type="evidence" value="ECO:0007669"/>
    <property type="project" value="TreeGrafter"/>
</dbReference>
<dbReference type="PROSITE" id="PS50850">
    <property type="entry name" value="MFS"/>
    <property type="match status" value="1"/>
</dbReference>
<dbReference type="GO" id="GO:0005313">
    <property type="term" value="F:L-glutamate transmembrane transporter activity"/>
    <property type="evidence" value="ECO:0007669"/>
    <property type="project" value="TreeGrafter"/>
</dbReference>
<dbReference type="GO" id="GO:0005886">
    <property type="term" value="C:plasma membrane"/>
    <property type="evidence" value="ECO:0007669"/>
    <property type="project" value="UniProtKB-SubCell"/>
</dbReference>
<evidence type="ECO:0000256" key="14">
    <source>
        <dbReference type="ARBA" id="ARBA00023065"/>
    </source>
</evidence>
<evidence type="ECO:0000256" key="6">
    <source>
        <dbReference type="ARBA" id="ARBA00022592"/>
    </source>
</evidence>
<keyword evidence="13" id="KW-0915">Sodium</keyword>
<reference evidence="31 32" key="1">
    <citation type="submission" date="2016-06" db="EMBL/GenBank/DDBJ databases">
        <title>The Draft Genome Sequence and Annotation of the Desert Woodrat Neotoma lepida.</title>
        <authorList>
            <person name="Campbell M."/>
            <person name="Oakeson K.F."/>
            <person name="Yandell M."/>
            <person name="Halpert J.R."/>
            <person name="Dearing D."/>
        </authorList>
    </citation>
    <scope>NUCLEOTIDE SEQUENCE [LARGE SCALE GENOMIC DNA]</scope>
    <source>
        <strain evidence="31">417</strain>
        <tissue evidence="31">Liver</tissue>
    </source>
</reference>
<evidence type="ECO:0000256" key="25">
    <source>
        <dbReference type="ARBA" id="ARBA00036616"/>
    </source>
</evidence>
<comment type="catalytic activity">
    <reaction evidence="22">
        <text>chloride(in) = chloride(out)</text>
        <dbReference type="Rhea" id="RHEA:29823"/>
        <dbReference type="ChEBI" id="CHEBI:17996"/>
    </reaction>
</comment>
<evidence type="ECO:0000256" key="21">
    <source>
        <dbReference type="ARBA" id="ARBA00023329"/>
    </source>
</evidence>
<comment type="caution">
    <text evidence="31">The sequence shown here is derived from an EMBL/GenBank/DDBJ whole genome shotgun (WGS) entry which is preliminary data.</text>
</comment>
<keyword evidence="11 29" id="KW-1133">Transmembrane helix</keyword>
<dbReference type="InterPro" id="IPR011701">
    <property type="entry name" value="MFS"/>
</dbReference>
<evidence type="ECO:0000256" key="28">
    <source>
        <dbReference type="ARBA" id="ARBA00047912"/>
    </source>
</evidence>
<feature type="transmembrane region" description="Helical" evidence="29">
    <location>
        <begin position="314"/>
        <end position="335"/>
    </location>
</feature>
<dbReference type="GO" id="GO:0015297">
    <property type="term" value="F:antiporter activity"/>
    <property type="evidence" value="ECO:0007669"/>
    <property type="project" value="UniProtKB-KW"/>
</dbReference>
<evidence type="ECO:0000256" key="9">
    <source>
        <dbReference type="ARBA" id="ARBA00022775"/>
    </source>
</evidence>